<evidence type="ECO:0000313" key="2">
    <source>
        <dbReference type="EMBL" id="MBB5183729.1"/>
    </source>
</evidence>
<evidence type="ECO:0000259" key="1">
    <source>
        <dbReference type="Pfam" id="PF14393"/>
    </source>
</evidence>
<dbReference type="Proteomes" id="UP000539953">
    <property type="component" value="Unassembled WGS sequence"/>
</dbReference>
<evidence type="ECO:0000313" key="3">
    <source>
        <dbReference type="Proteomes" id="UP000539953"/>
    </source>
</evidence>
<dbReference type="RefSeq" id="WP_183329023.1">
    <property type="nucleotide sequence ID" value="NZ_JACHHK010000007.1"/>
</dbReference>
<dbReference type="AlphaFoldDB" id="A0A7W8FVL3"/>
<accession>A0A7W8FVL3</accession>
<proteinExistence type="predicted"/>
<feature type="domain" description="DUF4422" evidence="1">
    <location>
        <begin position="5"/>
        <end position="223"/>
    </location>
</feature>
<gene>
    <name evidence="2" type="ORF">HNQ47_001768</name>
</gene>
<dbReference type="Pfam" id="PF14393">
    <property type="entry name" value="DUF4422"/>
    <property type="match status" value="1"/>
</dbReference>
<keyword evidence="3" id="KW-1185">Reference proteome</keyword>
<comment type="caution">
    <text evidence="2">The sequence shown here is derived from an EMBL/GenBank/DDBJ whole genome shotgun (WGS) entry which is preliminary data.</text>
</comment>
<dbReference type="EMBL" id="JACHHK010000007">
    <property type="protein sequence ID" value="MBB5183729.1"/>
    <property type="molecule type" value="Genomic_DNA"/>
</dbReference>
<name>A0A7W8FVL3_9FIRM</name>
<organism evidence="2 3">
    <name type="scientific">Catenisphaera adipataccumulans</name>
    <dbReference type="NCBI Taxonomy" id="700500"/>
    <lineage>
        <taxon>Bacteria</taxon>
        <taxon>Bacillati</taxon>
        <taxon>Bacillota</taxon>
        <taxon>Erysipelotrichia</taxon>
        <taxon>Erysipelotrichales</taxon>
        <taxon>Erysipelotrichaceae</taxon>
        <taxon>Catenisphaera</taxon>
    </lineage>
</organism>
<dbReference type="InterPro" id="IPR025536">
    <property type="entry name" value="DUF4422"/>
</dbReference>
<protein>
    <recommendedName>
        <fullName evidence="1">DUF4422 domain-containing protein</fullName>
    </recommendedName>
</protein>
<reference evidence="2 3" key="1">
    <citation type="submission" date="2020-08" db="EMBL/GenBank/DDBJ databases">
        <title>Genomic Encyclopedia of Type Strains, Phase IV (KMG-IV): sequencing the most valuable type-strain genomes for metagenomic binning, comparative biology and taxonomic classification.</title>
        <authorList>
            <person name="Goeker M."/>
        </authorList>
    </citation>
    <scope>NUCLEOTIDE SEQUENCE [LARGE SCALE GENOMIC DNA]</scope>
    <source>
        <strain evidence="2 3">DSM 25799</strain>
    </source>
</reference>
<sequence>MSDIKLCIACHKPCDVPKSDIYLPVQAGSALHDPIPGFTPDNSGDNISDQNPMFSELTVVYWAWKNLPCDYFGLVHYRRYFTMKSKSYQKNREELESVLTKEELEPMLKQYQVLVPKKRHYYIETIYSHYAHTFDGKQLNLTKEILQKKYPEYVESFDRVMNQRSGYMFNMFIMNKKLADQYCEWLFDILFTLVKEYSADGLSGFEMRYPGRISERLFNVWLDYQVRSDVLDPNEIHEVPYMYFGQIDWKRKITSFLAAKLFHKKYTKSF</sequence>